<evidence type="ECO:0000313" key="2">
    <source>
        <dbReference type="EMBL" id="KAG0256153.1"/>
    </source>
</evidence>
<keyword evidence="1" id="KW-0007">Acetylation</keyword>
<dbReference type="InterPro" id="IPR052898">
    <property type="entry name" value="ACAD10-like"/>
</dbReference>
<dbReference type="Gene3D" id="1.10.150.240">
    <property type="entry name" value="Putative phosphatase, domain 2"/>
    <property type="match status" value="1"/>
</dbReference>
<dbReference type="OrthoDB" id="1694274at2759"/>
<dbReference type="Pfam" id="PF00702">
    <property type="entry name" value="Hydrolase"/>
    <property type="match status" value="1"/>
</dbReference>
<keyword evidence="3" id="KW-1185">Reference proteome</keyword>
<dbReference type="InterPro" id="IPR011945">
    <property type="entry name" value="HAD-SF_ppase_IA/epoxid_hydro_N"/>
</dbReference>
<evidence type="ECO:0000256" key="1">
    <source>
        <dbReference type="ARBA" id="ARBA00022990"/>
    </source>
</evidence>
<dbReference type="AlphaFoldDB" id="A0A9P6PZF0"/>
<evidence type="ECO:0008006" key="4">
    <source>
        <dbReference type="Google" id="ProtNLM"/>
    </source>
</evidence>
<organism evidence="2 3">
    <name type="scientific">Actinomortierella ambigua</name>
    <dbReference type="NCBI Taxonomy" id="1343610"/>
    <lineage>
        <taxon>Eukaryota</taxon>
        <taxon>Fungi</taxon>
        <taxon>Fungi incertae sedis</taxon>
        <taxon>Mucoromycota</taxon>
        <taxon>Mortierellomycotina</taxon>
        <taxon>Mortierellomycetes</taxon>
        <taxon>Mortierellales</taxon>
        <taxon>Mortierellaceae</taxon>
        <taxon>Actinomortierella</taxon>
    </lineage>
</organism>
<dbReference type="NCBIfam" id="TIGR02247">
    <property type="entry name" value="HAD-1A3-hyp"/>
    <property type="match status" value="1"/>
</dbReference>
<dbReference type="SUPFAM" id="SSF56784">
    <property type="entry name" value="HAD-like"/>
    <property type="match status" value="1"/>
</dbReference>
<dbReference type="CDD" id="cd02603">
    <property type="entry name" value="HAD_sEH-N_like"/>
    <property type="match status" value="1"/>
</dbReference>
<dbReference type="InterPro" id="IPR023214">
    <property type="entry name" value="HAD_sf"/>
</dbReference>
<dbReference type="InterPro" id="IPR006439">
    <property type="entry name" value="HAD-SF_hydro_IA"/>
</dbReference>
<dbReference type="Gene3D" id="3.40.50.1000">
    <property type="entry name" value="HAD superfamily/HAD-like"/>
    <property type="match status" value="1"/>
</dbReference>
<comment type="caution">
    <text evidence="2">The sequence shown here is derived from an EMBL/GenBank/DDBJ whole genome shotgun (WGS) entry which is preliminary data.</text>
</comment>
<proteinExistence type="predicted"/>
<dbReference type="SFLD" id="SFLDG01129">
    <property type="entry name" value="C1.5:_HAD__Beta-PGM__Phosphata"/>
    <property type="match status" value="1"/>
</dbReference>
<dbReference type="EMBL" id="JAAAJB010000423">
    <property type="protein sequence ID" value="KAG0256153.1"/>
    <property type="molecule type" value="Genomic_DNA"/>
</dbReference>
<dbReference type="PANTHER" id="PTHR47829">
    <property type="entry name" value="HYDROLASE, PUTATIVE (AFU_ORTHOLOGUE AFUA_1G12880)-RELATED"/>
    <property type="match status" value="1"/>
</dbReference>
<accession>A0A9P6PZF0</accession>
<name>A0A9P6PZF0_9FUNG</name>
<sequence length="268" mass="29862">MTSASLAYKAIFFDMGGVVVGSPFQGISEYEKENGLPPNYINVAITRAGHQGAFQRLERGEVDIFDFYEDFTKELSDPINVSAYEQYCARRGKVFDKSLKTLKIDGRALFHQMMRESLRVVPAMLYAVQQLKASGKYKVAALTNNFLYPTDERGLAEEAALLASVQAKYPSDIFLGLDELKQQFHHYIESAKLGLRKPDPAIFYKACEIAGVQPQEVVFLDDIGQNLKAAKQCGLTTIRVELGQAEKAVAELERVLGGTVKLTKQHKL</sequence>
<evidence type="ECO:0000313" key="3">
    <source>
        <dbReference type="Proteomes" id="UP000807716"/>
    </source>
</evidence>
<reference evidence="2" key="1">
    <citation type="journal article" date="2020" name="Fungal Divers.">
        <title>Resolving the Mortierellaceae phylogeny through synthesis of multi-gene phylogenetics and phylogenomics.</title>
        <authorList>
            <person name="Vandepol N."/>
            <person name="Liber J."/>
            <person name="Desiro A."/>
            <person name="Na H."/>
            <person name="Kennedy M."/>
            <person name="Barry K."/>
            <person name="Grigoriev I.V."/>
            <person name="Miller A.N."/>
            <person name="O'Donnell K."/>
            <person name="Stajich J.E."/>
            <person name="Bonito G."/>
        </authorList>
    </citation>
    <scope>NUCLEOTIDE SEQUENCE</scope>
    <source>
        <strain evidence="2">BC1065</strain>
    </source>
</reference>
<dbReference type="PANTHER" id="PTHR47829:SF1">
    <property type="entry name" value="HAD FAMILY PHOSPHATASE"/>
    <property type="match status" value="1"/>
</dbReference>
<gene>
    <name evidence="2" type="ORF">DFQ27_005878</name>
</gene>
<dbReference type="GO" id="GO:0016791">
    <property type="term" value="F:phosphatase activity"/>
    <property type="evidence" value="ECO:0007669"/>
    <property type="project" value="UniProtKB-ARBA"/>
</dbReference>
<dbReference type="SFLD" id="SFLDS00003">
    <property type="entry name" value="Haloacid_Dehalogenase"/>
    <property type="match status" value="1"/>
</dbReference>
<dbReference type="InterPro" id="IPR036412">
    <property type="entry name" value="HAD-like_sf"/>
</dbReference>
<protein>
    <recommendedName>
        <fullName evidence="4">Epoxide hydrolase</fullName>
    </recommendedName>
</protein>
<dbReference type="NCBIfam" id="TIGR01509">
    <property type="entry name" value="HAD-SF-IA-v3"/>
    <property type="match status" value="1"/>
</dbReference>
<dbReference type="Proteomes" id="UP000807716">
    <property type="component" value="Unassembled WGS sequence"/>
</dbReference>
<dbReference type="InterPro" id="IPR023198">
    <property type="entry name" value="PGP-like_dom2"/>
</dbReference>